<organism evidence="2 3">
    <name type="scientific">Spodoptera litura</name>
    <name type="common">Asian cotton leafworm</name>
    <dbReference type="NCBI Taxonomy" id="69820"/>
    <lineage>
        <taxon>Eukaryota</taxon>
        <taxon>Metazoa</taxon>
        <taxon>Ecdysozoa</taxon>
        <taxon>Arthropoda</taxon>
        <taxon>Hexapoda</taxon>
        <taxon>Insecta</taxon>
        <taxon>Pterygota</taxon>
        <taxon>Neoptera</taxon>
        <taxon>Endopterygota</taxon>
        <taxon>Lepidoptera</taxon>
        <taxon>Glossata</taxon>
        <taxon>Ditrysia</taxon>
        <taxon>Noctuoidea</taxon>
        <taxon>Noctuidae</taxon>
        <taxon>Amphipyrinae</taxon>
        <taxon>Spodoptera</taxon>
    </lineage>
</organism>
<dbReference type="OrthoDB" id="6931711at2759"/>
<gene>
    <name evidence="3" type="primary">LOC111348357</name>
</gene>
<dbReference type="GeneID" id="111348357"/>
<dbReference type="KEGG" id="sliu:111348357"/>
<dbReference type="Proteomes" id="UP000301870">
    <property type="component" value="Chromosome 7"/>
</dbReference>
<sequence length="173" mass="19482">MFIQLLILITAYNVQVSSGAQKDYGTFNLLITQFDICKGPKQKDCAYSSAFISNTSTSIIYEIEVLQNVSPTKGKIVAVTNGKEFLRLQVKKPCEHLFLRPLFSSLMNVTKDCYIVKGHYKFQVDILGIAESYFGGTFVFGNWTFKSLFYNDACNFSCANIQVTMSPKKETKS</sequence>
<dbReference type="AlphaFoldDB" id="A0A9J7IHU3"/>
<dbReference type="RefSeq" id="XP_022814709.1">
    <property type="nucleotide sequence ID" value="XM_022958941.1"/>
</dbReference>
<feature type="signal peptide" evidence="1">
    <location>
        <begin position="1"/>
        <end position="19"/>
    </location>
</feature>
<keyword evidence="2" id="KW-1185">Reference proteome</keyword>
<keyword evidence="1" id="KW-0732">Signal</keyword>
<evidence type="ECO:0000313" key="2">
    <source>
        <dbReference type="Proteomes" id="UP000301870"/>
    </source>
</evidence>
<accession>A0A9J7IHU3</accession>
<evidence type="ECO:0000313" key="3">
    <source>
        <dbReference type="RefSeq" id="XP_022814709.1"/>
    </source>
</evidence>
<protein>
    <submittedName>
        <fullName evidence="3">Uncharacterized protein LOC111348357</fullName>
    </submittedName>
</protein>
<evidence type="ECO:0000256" key="1">
    <source>
        <dbReference type="SAM" id="SignalP"/>
    </source>
</evidence>
<proteinExistence type="predicted"/>
<feature type="chain" id="PRO_5039915186" evidence="1">
    <location>
        <begin position="20"/>
        <end position="173"/>
    </location>
</feature>
<name>A0A9J7IHU3_SPOLT</name>
<reference evidence="3" key="1">
    <citation type="submission" date="2025-08" db="UniProtKB">
        <authorList>
            <consortium name="RefSeq"/>
        </authorList>
    </citation>
    <scope>IDENTIFICATION</scope>
    <source>
        <strain evidence="3">Ishihara</strain>
        <tissue evidence="3">Whole body</tissue>
    </source>
</reference>